<keyword evidence="2" id="KW-1185">Reference proteome</keyword>
<reference evidence="1" key="1">
    <citation type="journal article" date="2020" name="Stud. Mycol.">
        <title>101 Dothideomycetes genomes: a test case for predicting lifestyles and emergence of pathogens.</title>
        <authorList>
            <person name="Haridas S."/>
            <person name="Albert R."/>
            <person name="Binder M."/>
            <person name="Bloem J."/>
            <person name="Labutti K."/>
            <person name="Salamov A."/>
            <person name="Andreopoulos B."/>
            <person name="Baker S."/>
            <person name="Barry K."/>
            <person name="Bills G."/>
            <person name="Bluhm B."/>
            <person name="Cannon C."/>
            <person name="Castanera R."/>
            <person name="Culley D."/>
            <person name="Daum C."/>
            <person name="Ezra D."/>
            <person name="Gonzalez J."/>
            <person name="Henrissat B."/>
            <person name="Kuo A."/>
            <person name="Liang C."/>
            <person name="Lipzen A."/>
            <person name="Lutzoni F."/>
            <person name="Magnuson J."/>
            <person name="Mondo S."/>
            <person name="Nolan M."/>
            <person name="Ohm R."/>
            <person name="Pangilinan J."/>
            <person name="Park H.-J."/>
            <person name="Ramirez L."/>
            <person name="Alfaro M."/>
            <person name="Sun H."/>
            <person name="Tritt A."/>
            <person name="Yoshinaga Y."/>
            <person name="Zwiers L.-H."/>
            <person name="Turgeon B."/>
            <person name="Goodwin S."/>
            <person name="Spatafora J."/>
            <person name="Crous P."/>
            <person name="Grigoriev I."/>
        </authorList>
    </citation>
    <scope>NUCLEOTIDE SEQUENCE</scope>
    <source>
        <strain evidence="1">CBS 161.51</strain>
    </source>
</reference>
<dbReference type="Proteomes" id="UP000800038">
    <property type="component" value="Unassembled WGS sequence"/>
</dbReference>
<dbReference type="AlphaFoldDB" id="A0A6A5SZ00"/>
<gene>
    <name evidence="1" type="ORF">EJ02DRAFT_71853</name>
</gene>
<sequence>MSCSRSTRLGSVVPVWLQAASHDSSGYLCLRRPQSLPGRRCQGTETGTQTIRPAQVPRPYHPPYGYQGSATTRPVPGTGVDRTRTAAEIATHRCRQLSSGDPLERKWKPGVAILVRLVLAVRRTGMAVRQSYCDCVVFRTCLDSWPAAAHCR</sequence>
<organism evidence="1 2">
    <name type="scientific">Clathrospora elynae</name>
    <dbReference type="NCBI Taxonomy" id="706981"/>
    <lineage>
        <taxon>Eukaryota</taxon>
        <taxon>Fungi</taxon>
        <taxon>Dikarya</taxon>
        <taxon>Ascomycota</taxon>
        <taxon>Pezizomycotina</taxon>
        <taxon>Dothideomycetes</taxon>
        <taxon>Pleosporomycetidae</taxon>
        <taxon>Pleosporales</taxon>
        <taxon>Diademaceae</taxon>
        <taxon>Clathrospora</taxon>
    </lineage>
</organism>
<name>A0A6A5SZ00_9PLEO</name>
<evidence type="ECO:0000313" key="2">
    <source>
        <dbReference type="Proteomes" id="UP000800038"/>
    </source>
</evidence>
<dbReference type="EMBL" id="ML976013">
    <property type="protein sequence ID" value="KAF1944902.1"/>
    <property type="molecule type" value="Genomic_DNA"/>
</dbReference>
<accession>A0A6A5SZ00</accession>
<evidence type="ECO:0000313" key="1">
    <source>
        <dbReference type="EMBL" id="KAF1944902.1"/>
    </source>
</evidence>
<protein>
    <submittedName>
        <fullName evidence="1">Uncharacterized protein</fullName>
    </submittedName>
</protein>
<proteinExistence type="predicted"/>